<name>A0ABQ2JYC9_9SPHN</name>
<accession>A0ABQ2JYC9</accession>
<dbReference type="Proteomes" id="UP000605099">
    <property type="component" value="Unassembled WGS sequence"/>
</dbReference>
<keyword evidence="2" id="KW-1185">Reference proteome</keyword>
<proteinExistence type="predicted"/>
<evidence type="ECO:0000313" key="1">
    <source>
        <dbReference type="EMBL" id="GGN61078.1"/>
    </source>
</evidence>
<reference evidence="2" key="1">
    <citation type="journal article" date="2019" name="Int. J. Syst. Evol. Microbiol.">
        <title>The Global Catalogue of Microorganisms (GCM) 10K type strain sequencing project: providing services to taxonomists for standard genome sequencing and annotation.</title>
        <authorList>
            <consortium name="The Broad Institute Genomics Platform"/>
            <consortium name="The Broad Institute Genome Sequencing Center for Infectious Disease"/>
            <person name="Wu L."/>
            <person name="Ma J."/>
        </authorList>
    </citation>
    <scope>NUCLEOTIDE SEQUENCE [LARGE SCALE GENOMIC DNA]</scope>
    <source>
        <strain evidence="2">CGMCC 1.6784</strain>
    </source>
</reference>
<comment type="caution">
    <text evidence="1">The sequence shown here is derived from an EMBL/GenBank/DDBJ whole genome shotgun (WGS) entry which is preliminary data.</text>
</comment>
<gene>
    <name evidence="1" type="ORF">GCM10011349_43300</name>
</gene>
<evidence type="ECO:0000313" key="2">
    <source>
        <dbReference type="Proteomes" id="UP000605099"/>
    </source>
</evidence>
<organism evidence="1 2">
    <name type="scientific">Novosphingobium indicum</name>
    <dbReference type="NCBI Taxonomy" id="462949"/>
    <lineage>
        <taxon>Bacteria</taxon>
        <taxon>Pseudomonadati</taxon>
        <taxon>Pseudomonadota</taxon>
        <taxon>Alphaproteobacteria</taxon>
        <taxon>Sphingomonadales</taxon>
        <taxon>Sphingomonadaceae</taxon>
        <taxon>Novosphingobium</taxon>
    </lineage>
</organism>
<evidence type="ECO:0008006" key="3">
    <source>
        <dbReference type="Google" id="ProtNLM"/>
    </source>
</evidence>
<dbReference type="EMBL" id="BMLK01000034">
    <property type="protein sequence ID" value="GGN61078.1"/>
    <property type="molecule type" value="Genomic_DNA"/>
</dbReference>
<sequence length="48" mass="5410">MLSEVELTRSLWLVTHKDTQQLAKVTAFGSWLRELLEGGGANKLLGRR</sequence>
<protein>
    <recommendedName>
        <fullName evidence="3">LysR family transcriptional regulator</fullName>
    </recommendedName>
</protein>